<feature type="transmembrane region" description="Helical" evidence="1">
    <location>
        <begin position="400"/>
        <end position="430"/>
    </location>
</feature>
<feature type="transmembrane region" description="Helical" evidence="1">
    <location>
        <begin position="375"/>
        <end position="394"/>
    </location>
</feature>
<feature type="transmembrane region" description="Helical" evidence="1">
    <location>
        <begin position="37"/>
        <end position="62"/>
    </location>
</feature>
<keyword evidence="1" id="KW-1133">Transmembrane helix</keyword>
<dbReference type="InterPro" id="IPR032433">
    <property type="entry name" value="DiSB-ORF2_chro"/>
</dbReference>
<dbReference type="Pfam" id="PF16506">
    <property type="entry name" value="DiSB-ORF2_chro"/>
    <property type="match status" value="1"/>
</dbReference>
<keyword evidence="1" id="KW-0472">Membrane</keyword>
<protein>
    <recommendedName>
        <fullName evidence="2">Putative virion glycoprotein N-terminal domain-containing protein</fullName>
    </recommendedName>
</protein>
<evidence type="ECO:0000256" key="1">
    <source>
        <dbReference type="SAM" id="Phobius"/>
    </source>
</evidence>
<feature type="domain" description="Putative virion glycoprotein N-terminal" evidence="2">
    <location>
        <begin position="99"/>
        <end position="381"/>
    </location>
</feature>
<sequence>MNAISTSCSILNWETVLTTQSCSVVISNLITDLPLLIIMRLPFLFVCLFLTAECAVFSSDVVNQLSTRREKLAFYQKFHPVLKSLGRHRISPYMFDRSCLNVYRTNDYLFGECTLPPNCSEPSVVKLDKTFYGQETVVCHSSSRKDKSSEFEFFNISFTPRPVALREPITLYGKVFTQLKNMKPVSFFEWYYIVKSDDNRFGIVPRICDELFHHSSRLPKTVRIEHRGDDVCFVELAHDSLQCDPILFPSLPVLFTVHDFPIEFDGVPFSQGSFASTNNKVMGADAYSTNNLTRTPRVIDKVGGSYMVTYDALDYSGPRFIVRSHAYLPTDKPYCFHLAAHYTSPLSNILSNVSKFFRNELGYLLEFLKEIAADLAFILFKIISEIFDIIMSFVPYNSHFYSALFVCSFTYLMLRDLVISLAVLVAVYCVKIYSDSSI</sequence>
<dbReference type="EMBL" id="JQ675605">
    <property type="protein sequence ID" value="AFI24673.1"/>
    <property type="molecule type" value="Genomic_RNA"/>
</dbReference>
<evidence type="ECO:0000313" key="3">
    <source>
        <dbReference type="EMBL" id="AFI24673.1"/>
    </source>
</evidence>
<evidence type="ECO:0000259" key="2">
    <source>
        <dbReference type="Pfam" id="PF16506"/>
    </source>
</evidence>
<name>M1F371_9VIRU</name>
<reference evidence="3" key="1">
    <citation type="journal article" date="2013" name="J. Virol.">
        <title>Negevirus: a proposed new taxon of insect-specific viruses with wide geographic distribution.</title>
        <authorList>
            <person name="Vasilakis N."/>
            <person name="Forrester N.L."/>
            <person name="Palacios G."/>
            <person name="Nasar F."/>
            <person name="Savji N."/>
            <person name="Rossi S.L."/>
            <person name="Guzman H."/>
            <person name="Wood T.G."/>
            <person name="Popov V."/>
            <person name="Gorchakov R."/>
            <person name="Gonzalez A.V."/>
            <person name="Haddow A.D."/>
            <person name="Watts D.M."/>
            <person name="da Rosa A.P."/>
            <person name="Weaver S.C."/>
            <person name="Lipkin W.I."/>
            <person name="Tesh R.B."/>
        </authorList>
    </citation>
    <scope>NUCLEOTIDE SEQUENCE</scope>
    <source>
        <strain evidence="3">EO-329</strain>
    </source>
</reference>
<accession>M1F371</accession>
<organism evidence="3">
    <name type="scientific">Negev virus</name>
    <dbReference type="NCBI Taxonomy" id="1170424"/>
    <lineage>
        <taxon>Viruses</taxon>
        <taxon>Riboviria</taxon>
        <taxon>Negevirus</taxon>
    </lineage>
</organism>
<proteinExistence type="predicted"/>
<keyword evidence="1" id="KW-0812">Transmembrane</keyword>